<dbReference type="InParanoid" id="A0A2P6MPI4"/>
<evidence type="ECO:0000256" key="1">
    <source>
        <dbReference type="SAM" id="MobiDB-lite"/>
    </source>
</evidence>
<dbReference type="Proteomes" id="UP000241769">
    <property type="component" value="Unassembled WGS sequence"/>
</dbReference>
<organism evidence="2 3">
    <name type="scientific">Planoprotostelium fungivorum</name>
    <dbReference type="NCBI Taxonomy" id="1890364"/>
    <lineage>
        <taxon>Eukaryota</taxon>
        <taxon>Amoebozoa</taxon>
        <taxon>Evosea</taxon>
        <taxon>Variosea</taxon>
        <taxon>Cavosteliida</taxon>
        <taxon>Cavosteliaceae</taxon>
        <taxon>Planoprotostelium</taxon>
    </lineage>
</organism>
<evidence type="ECO:0000313" key="3">
    <source>
        <dbReference type="Proteomes" id="UP000241769"/>
    </source>
</evidence>
<comment type="caution">
    <text evidence="2">The sequence shown here is derived from an EMBL/GenBank/DDBJ whole genome shotgun (WGS) entry which is preliminary data.</text>
</comment>
<dbReference type="EMBL" id="MDYQ01000593">
    <property type="protein sequence ID" value="PRP73619.1"/>
    <property type="molecule type" value="Genomic_DNA"/>
</dbReference>
<keyword evidence="3" id="KW-1185">Reference proteome</keyword>
<protein>
    <submittedName>
        <fullName evidence="2">Uncharacterized protein</fullName>
    </submittedName>
</protein>
<proteinExistence type="predicted"/>
<evidence type="ECO:0000313" key="2">
    <source>
        <dbReference type="EMBL" id="PRP73619.1"/>
    </source>
</evidence>
<feature type="region of interest" description="Disordered" evidence="1">
    <location>
        <begin position="52"/>
        <end position="74"/>
    </location>
</feature>
<accession>A0A2P6MPI4</accession>
<reference evidence="2 3" key="1">
    <citation type="journal article" date="2018" name="Genome Biol. Evol.">
        <title>Multiple Roots of Fruiting Body Formation in Amoebozoa.</title>
        <authorList>
            <person name="Hillmann F."/>
            <person name="Forbes G."/>
            <person name="Novohradska S."/>
            <person name="Ferling I."/>
            <person name="Riege K."/>
            <person name="Groth M."/>
            <person name="Westermann M."/>
            <person name="Marz M."/>
            <person name="Spaller T."/>
            <person name="Winckler T."/>
            <person name="Schaap P."/>
            <person name="Glockner G."/>
        </authorList>
    </citation>
    <scope>NUCLEOTIDE SEQUENCE [LARGE SCALE GENOMIC DNA]</scope>
    <source>
        <strain evidence="2 3">Jena</strain>
    </source>
</reference>
<name>A0A2P6MPI4_9EUKA</name>
<sequence>MAMSQMDAASKAAAHQSACLLGEELMGSSFLASISLMSDFNCGVAEDLLGQQTQDNDELSATPTNTDSSALAAI</sequence>
<gene>
    <name evidence="2" type="ORF">PROFUN_16764</name>
</gene>
<dbReference type="AlphaFoldDB" id="A0A2P6MPI4"/>